<feature type="region of interest" description="Disordered" evidence="2">
    <location>
        <begin position="236"/>
        <end position="301"/>
    </location>
</feature>
<protein>
    <recommendedName>
        <fullName evidence="4">Integrase catalytic domain-containing protein</fullName>
    </recommendedName>
</protein>
<keyword evidence="1" id="KW-0064">Aspartyl protease</keyword>
<dbReference type="SUPFAM" id="SSF56672">
    <property type="entry name" value="DNA/RNA polymerases"/>
    <property type="match status" value="2"/>
</dbReference>
<name>A0A2N9HVT5_FAGSY</name>
<dbReference type="GO" id="GO:0015074">
    <property type="term" value="P:DNA integration"/>
    <property type="evidence" value="ECO:0007669"/>
    <property type="project" value="InterPro"/>
</dbReference>
<dbReference type="PANTHER" id="PTHR11439:SF455">
    <property type="entry name" value="RLK (RECEPTOR-LIKE PROTEIN KINASE) 8, PUTATIVE-RELATED"/>
    <property type="match status" value="1"/>
</dbReference>
<dbReference type="Pfam" id="PF25597">
    <property type="entry name" value="SH3_retrovirus"/>
    <property type="match status" value="2"/>
</dbReference>
<feature type="transmembrane region" description="Helical" evidence="3">
    <location>
        <begin position="2092"/>
        <end position="2109"/>
    </location>
</feature>
<keyword evidence="3" id="KW-0812">Transmembrane</keyword>
<feature type="transmembrane region" description="Helical" evidence="3">
    <location>
        <begin position="2064"/>
        <end position="2086"/>
    </location>
</feature>
<dbReference type="Pfam" id="PF13976">
    <property type="entry name" value="gag_pre-integrs"/>
    <property type="match status" value="2"/>
</dbReference>
<dbReference type="Gene3D" id="3.30.420.10">
    <property type="entry name" value="Ribonuclease H-like superfamily/Ribonuclease H"/>
    <property type="match status" value="1"/>
</dbReference>
<organism evidence="5">
    <name type="scientific">Fagus sylvatica</name>
    <name type="common">Beechnut</name>
    <dbReference type="NCBI Taxonomy" id="28930"/>
    <lineage>
        <taxon>Eukaryota</taxon>
        <taxon>Viridiplantae</taxon>
        <taxon>Streptophyta</taxon>
        <taxon>Embryophyta</taxon>
        <taxon>Tracheophyta</taxon>
        <taxon>Spermatophyta</taxon>
        <taxon>Magnoliopsida</taxon>
        <taxon>eudicotyledons</taxon>
        <taxon>Gunneridae</taxon>
        <taxon>Pentapetalae</taxon>
        <taxon>rosids</taxon>
        <taxon>fabids</taxon>
        <taxon>Fagales</taxon>
        <taxon>Fagaceae</taxon>
        <taxon>Fagus</taxon>
    </lineage>
</organism>
<dbReference type="EMBL" id="OIVN01004279">
    <property type="protein sequence ID" value="SPD16442.1"/>
    <property type="molecule type" value="Genomic_DNA"/>
</dbReference>
<dbReference type="Pfam" id="PF00665">
    <property type="entry name" value="rve"/>
    <property type="match status" value="1"/>
</dbReference>
<dbReference type="CDD" id="cd09272">
    <property type="entry name" value="RNase_HI_RT_Ty1"/>
    <property type="match status" value="2"/>
</dbReference>
<dbReference type="GO" id="GO:0004190">
    <property type="term" value="F:aspartic-type endopeptidase activity"/>
    <property type="evidence" value="ECO:0007669"/>
    <property type="project" value="UniProtKB-KW"/>
</dbReference>
<dbReference type="InterPro" id="IPR054722">
    <property type="entry name" value="PolX-like_BBD"/>
</dbReference>
<dbReference type="InterPro" id="IPR043502">
    <property type="entry name" value="DNA/RNA_pol_sf"/>
</dbReference>
<evidence type="ECO:0000259" key="4">
    <source>
        <dbReference type="PROSITE" id="PS50994"/>
    </source>
</evidence>
<sequence length="2319" mass="258603">MASANASLNIPSNQSPLLLLNNMSNLMSTKLDSSNFMIWKLQITAVLDAYSMLDHLDGSIPKPDQFLTAETGIQAVNPEFLVWSKKDKALLSLLYSTCSSSVLAMVVGKSSSQEVWNTLEERFTSTARSSVLNLKLELQSIKKSGNESVSSYLQRIKSVRDKLSAVGVHSDQEELTHVILKGLPKEYAPFASAIRTRDTVLSLERLTVLLQTEEQSMNEITDSLPNSALAMFVSHNKPHFNGNQGSNRGRGRNSYSRGRGRNSSFNQSFSSPNPSSQYVPQYQQQQQISSTTQSPQATYQGKNERPTCQICWKMGHYAIDCAETWLTDTGATDHITANANNLSPQAPYQGQEQVSVGNGQNLPIQNIDNNCSCYFDAKKLLIQDLPTGRLLYKGQSSNGVYPIQSHLFHSIANKTACVAHSISSDKWHLWHSRLGHPSSNVLHNIFPCFSTVPNSKSVIEHCHHCLAGKMHQLPFPISNKTVTSPFELIHADLWGPAPVTASNCFRFYLVFVDEFTKFTWVYLLKHKSDTFQVFTQFRAMIETQFSLPIKILRTDCGGEFLSTPFNQFCSSKGIIHQLSCPHTPQQNGVAERKHRHLVQCALALLSQSKLPLSYWSYAISTAAHIINKLPTPNLGNQSPWDALYQVAPDLSHLRTFGCECFPLLTPYNSHKLLPKTTPCVFLGYPLHTKGYYCLDPITHRLYTSRHVLFNETVFPGLSHPKVCSPTLSTSSNINSWLNILQLQHSCSHNPVLPFSPGSSQLSTGFCPNTTDHVSAPATDLISPLNRSTNTHISTGLCPTPTGTVSAPIIDLLSPLTRPIDTHVSSLDSLTLPTGPIDFAVPEPTAIPASSTTATPASSSPVPLLTTAPTPVPEPISTDIPLPNPISHPMQTRSKNGIVKPKLTYAALVDYTLTEPPSYTVASKHSKWCTAMDEEFQALQQQATWTLVPLPDSKNVVGCKWVYKLKHHSDGSIARYKARLVAKGFHQQYGVDFEETFSPVIKPPTVRLVLSLAVSLNWPLRQLDVKNAFLHGTLKEEVYMTQPQGYIDPTHSDYLHLQTPSLFIYKDNQVIAYLLLYVDDIVLTSNTPSFLDHLIHQLNSIFDLKDLGSLHYFLGLQITRSSSSLCITQSKYAQDLLTKHNMLDCKPASSPSCPNVRLSVHDGDLLPDPHAYRSMVGALHYLTFTRPDISFAVHQVCQYMSAPTTTHLAAAKRVLRYIRGTFNHGIEFTPGPLHLSVYTDADWAGDPDDRRSTSGFLVYLGNNAITWSAKKQPTVSRSSTESEYRALAIASAETCWVRSLLQDLGIYLTDPPILWCDNVSALAIASNPVFHARTKHIEVDFHFVRERVLRKDLVVKFVSTVDQLADIFTKSLPTHRFLELRRNLTSHFLVAFTRQNLAFLRCYGFTGLFPEIANPLAVFAFLEILISKLLFNSSIAPLDRSHQDLSIATKISRIRPRMHPHALTSTATRPHALPRASRALSSTMPRMSSTLGHEITHPITVILDGPASYHAWSQNMIVFLKGRQLWRYVTGDIPKPIPGSVIDSDSSDGDSVANAVIQVDDFETRLEEWESIQCRILSWFINTSVPAISSPPSSIGNRSSSLVFLGHSTASMWEQLAAADPPLRYAEDIDLFAKYKDRCCFTQFMMGLLISGNKSWLLDSACCNHMTPHASHFSQKTPLAPSPIIYTADSSHISVSHIGTISSPDLTIPDTYLVPEDPLTGKLLGTGRKIRRLFELCNLQIPSHMVSSSVAATTTLSPNLWHSRLGHASLSRLQLLASQGHLGSRFWGEAVLTAVYTINRIPSPTTHKNLPFELLYDKLPEYSSLRVFDCVCFVSLPSHERNKLEPRSRLCCFLGYGISQKGFRCYDPISRRLRISRHVEFWEHQTFFSRQHFPFISSSMTPIFTDPSIDLYPDPVRDSAPPSSSLDIPSLVLSPTAGSPDSDPAPSAPSESPTDIRRSTRVRAPPSHLSNYHCYFALATLHEPHTYREVSTNPLWQQAMADELDALHKTHTWDMTTLPPGKSTVGCKWVYEDQRLGLMDPLNVTRLAWLLGDSLRNMALIMRRLLLLLPVLPIFDLYLLLLLVSPLVPYDSTLFICHTSTGITLILLYVDDMIITATFFGLEVTSSSDGYYLSQANLIYLTVTCPDLAYAVHLVSQFMSAPRSTHYAAVLRILRYIKGTLFHGLHFSAQSSFELRAYADADWVGDPTDRRSTTGYCFLLGSSLISWHSKKQSVVAHSSTEAEYRALADATSELLWLRWLLANMGAPQTTSTPIHYDNRSAIHIAHNDVFHERTKHIEIDCHFIRHHLQQSALHLLSVSF</sequence>
<dbReference type="InterPro" id="IPR013103">
    <property type="entry name" value="RVT_2"/>
</dbReference>
<dbReference type="PROSITE" id="PS50994">
    <property type="entry name" value="INTEGRASE"/>
    <property type="match status" value="1"/>
</dbReference>
<dbReference type="GO" id="GO:0003676">
    <property type="term" value="F:nucleic acid binding"/>
    <property type="evidence" value="ECO:0007669"/>
    <property type="project" value="InterPro"/>
</dbReference>
<dbReference type="InterPro" id="IPR057670">
    <property type="entry name" value="SH3_retrovirus"/>
</dbReference>
<dbReference type="InterPro" id="IPR036397">
    <property type="entry name" value="RNaseH_sf"/>
</dbReference>
<feature type="compositionally biased region" description="Low complexity" evidence="2">
    <location>
        <begin position="1933"/>
        <end position="1952"/>
    </location>
</feature>
<dbReference type="PANTHER" id="PTHR11439">
    <property type="entry name" value="GAG-POL-RELATED RETROTRANSPOSON"/>
    <property type="match status" value="1"/>
</dbReference>
<keyword evidence="3" id="KW-1133">Transmembrane helix</keyword>
<dbReference type="InterPro" id="IPR025724">
    <property type="entry name" value="GAG-pre-integrase_dom"/>
</dbReference>
<feature type="region of interest" description="Disordered" evidence="2">
    <location>
        <begin position="1913"/>
        <end position="1964"/>
    </location>
</feature>
<keyword evidence="1" id="KW-0378">Hydrolase</keyword>
<dbReference type="Pfam" id="PF22936">
    <property type="entry name" value="Pol_BBD"/>
    <property type="match status" value="1"/>
</dbReference>
<keyword evidence="1" id="KW-0645">Protease</keyword>
<feature type="compositionally biased region" description="Low complexity" evidence="2">
    <location>
        <begin position="240"/>
        <end position="296"/>
    </location>
</feature>
<evidence type="ECO:0000313" key="5">
    <source>
        <dbReference type="EMBL" id="SPD16442.1"/>
    </source>
</evidence>
<feature type="domain" description="Integrase catalytic" evidence="4">
    <location>
        <begin position="481"/>
        <end position="647"/>
    </location>
</feature>
<evidence type="ECO:0000256" key="2">
    <source>
        <dbReference type="SAM" id="MobiDB-lite"/>
    </source>
</evidence>
<dbReference type="InterPro" id="IPR001584">
    <property type="entry name" value="Integrase_cat-core"/>
</dbReference>
<evidence type="ECO:0000256" key="3">
    <source>
        <dbReference type="SAM" id="Phobius"/>
    </source>
</evidence>
<dbReference type="InterPro" id="IPR012337">
    <property type="entry name" value="RNaseH-like_sf"/>
</dbReference>
<proteinExistence type="predicted"/>
<dbReference type="Pfam" id="PF14223">
    <property type="entry name" value="Retrotran_gag_2"/>
    <property type="match status" value="1"/>
</dbReference>
<gene>
    <name evidence="5" type="ORF">FSB_LOCUS44324</name>
</gene>
<dbReference type="Pfam" id="PF07727">
    <property type="entry name" value="RVT_2"/>
    <property type="match status" value="2"/>
</dbReference>
<keyword evidence="3" id="KW-0472">Membrane</keyword>
<evidence type="ECO:0000256" key="1">
    <source>
        <dbReference type="ARBA" id="ARBA00022750"/>
    </source>
</evidence>
<dbReference type="SUPFAM" id="SSF53098">
    <property type="entry name" value="Ribonuclease H-like"/>
    <property type="match status" value="1"/>
</dbReference>
<reference evidence="5" key="1">
    <citation type="submission" date="2018-02" db="EMBL/GenBank/DDBJ databases">
        <authorList>
            <person name="Cohen D.B."/>
            <person name="Kent A.D."/>
        </authorList>
    </citation>
    <scope>NUCLEOTIDE SEQUENCE</scope>
</reference>
<accession>A0A2N9HVT5</accession>